<comment type="subcellular location">
    <subcellularLocation>
        <location evidence="1">Membrane</location>
    </subcellularLocation>
</comment>
<keyword evidence="3 5" id="KW-1133">Transmembrane helix</keyword>
<dbReference type="Proteomes" id="UP000593765">
    <property type="component" value="Chromosome"/>
</dbReference>
<evidence type="ECO:0000256" key="3">
    <source>
        <dbReference type="ARBA" id="ARBA00022989"/>
    </source>
</evidence>
<name>A0A7M2WQ20_9BACT</name>
<dbReference type="InterPro" id="IPR025423">
    <property type="entry name" value="TMEM205-like"/>
</dbReference>
<dbReference type="Pfam" id="PF13664">
    <property type="entry name" value="DUF4149"/>
    <property type="match status" value="1"/>
</dbReference>
<feature type="domain" description="TMEM205-like" evidence="6">
    <location>
        <begin position="11"/>
        <end position="114"/>
    </location>
</feature>
<feature type="transmembrane region" description="Helical" evidence="5">
    <location>
        <begin position="130"/>
        <end position="150"/>
    </location>
</feature>
<accession>A0A7M2WQ20</accession>
<feature type="transmembrane region" description="Helical" evidence="5">
    <location>
        <begin position="49"/>
        <end position="71"/>
    </location>
</feature>
<keyword evidence="4 5" id="KW-0472">Membrane</keyword>
<keyword evidence="8" id="KW-1185">Reference proteome</keyword>
<dbReference type="GO" id="GO:0016020">
    <property type="term" value="C:membrane"/>
    <property type="evidence" value="ECO:0007669"/>
    <property type="project" value="UniProtKB-SubCell"/>
</dbReference>
<evidence type="ECO:0000256" key="4">
    <source>
        <dbReference type="ARBA" id="ARBA00023136"/>
    </source>
</evidence>
<dbReference type="KEGG" id="hbs:IPV69_13750"/>
<dbReference type="EMBL" id="CP063458">
    <property type="protein sequence ID" value="QOV87354.1"/>
    <property type="molecule type" value="Genomic_DNA"/>
</dbReference>
<protein>
    <submittedName>
        <fullName evidence="7">DUF4149 domain-containing protein</fullName>
    </submittedName>
</protein>
<proteinExistence type="predicted"/>
<evidence type="ECO:0000313" key="8">
    <source>
        <dbReference type="Proteomes" id="UP000593765"/>
    </source>
</evidence>
<sequence>MNRLFSIVVTLTWGIWTGGLMGVTLSVIALARTFPPRTDGNFALAAPPIFAMFERVQLGLAAAALIFTFAWRLRPGAKGVKSLLFALFALGTVGAVVEATYVAPRINELRVERASREAEFNQAHQLSERLYGGTFVVLVIAGLVLPVAIANDGRKKEAA</sequence>
<dbReference type="RefSeq" id="WP_206290255.1">
    <property type="nucleotide sequence ID" value="NZ_CP063458.1"/>
</dbReference>
<feature type="transmembrane region" description="Helical" evidence="5">
    <location>
        <begin position="83"/>
        <end position="103"/>
    </location>
</feature>
<dbReference type="AlphaFoldDB" id="A0A7M2WQ20"/>
<organism evidence="7 8">
    <name type="scientific">Humisphaera borealis</name>
    <dbReference type="NCBI Taxonomy" id="2807512"/>
    <lineage>
        <taxon>Bacteria</taxon>
        <taxon>Pseudomonadati</taxon>
        <taxon>Planctomycetota</taxon>
        <taxon>Phycisphaerae</taxon>
        <taxon>Tepidisphaerales</taxon>
        <taxon>Tepidisphaeraceae</taxon>
        <taxon>Humisphaera</taxon>
    </lineage>
</organism>
<keyword evidence="2 5" id="KW-0812">Transmembrane</keyword>
<evidence type="ECO:0000256" key="5">
    <source>
        <dbReference type="SAM" id="Phobius"/>
    </source>
</evidence>
<evidence type="ECO:0000256" key="1">
    <source>
        <dbReference type="ARBA" id="ARBA00004370"/>
    </source>
</evidence>
<reference evidence="7 8" key="1">
    <citation type="submission" date="2020-10" db="EMBL/GenBank/DDBJ databases">
        <title>Wide distribution of Phycisphaera-like planctomycetes from WD2101 soil group in peatlands and genome analysis of the first cultivated representative.</title>
        <authorList>
            <person name="Dedysh S.N."/>
            <person name="Beletsky A.V."/>
            <person name="Ivanova A."/>
            <person name="Kulichevskaya I.S."/>
            <person name="Suzina N.E."/>
            <person name="Philippov D.A."/>
            <person name="Rakitin A.L."/>
            <person name="Mardanov A.V."/>
            <person name="Ravin N.V."/>
        </authorList>
    </citation>
    <scope>NUCLEOTIDE SEQUENCE [LARGE SCALE GENOMIC DNA]</scope>
    <source>
        <strain evidence="7 8">M1803</strain>
    </source>
</reference>
<evidence type="ECO:0000256" key="2">
    <source>
        <dbReference type="ARBA" id="ARBA00022692"/>
    </source>
</evidence>
<evidence type="ECO:0000259" key="6">
    <source>
        <dbReference type="Pfam" id="PF13664"/>
    </source>
</evidence>
<gene>
    <name evidence="7" type="ORF">IPV69_13750</name>
</gene>
<evidence type="ECO:0000313" key="7">
    <source>
        <dbReference type="EMBL" id="QOV87354.1"/>
    </source>
</evidence>